<organism evidence="6 7">
    <name type="scientific">Tenebrio molitor</name>
    <name type="common">Yellow mealworm beetle</name>
    <dbReference type="NCBI Taxonomy" id="7067"/>
    <lineage>
        <taxon>Eukaryota</taxon>
        <taxon>Metazoa</taxon>
        <taxon>Ecdysozoa</taxon>
        <taxon>Arthropoda</taxon>
        <taxon>Hexapoda</taxon>
        <taxon>Insecta</taxon>
        <taxon>Pterygota</taxon>
        <taxon>Neoptera</taxon>
        <taxon>Endopterygota</taxon>
        <taxon>Coleoptera</taxon>
        <taxon>Polyphaga</taxon>
        <taxon>Cucujiformia</taxon>
        <taxon>Tenebrionidae</taxon>
        <taxon>Tenebrio</taxon>
    </lineage>
</organism>
<evidence type="ECO:0000313" key="6">
    <source>
        <dbReference type="EMBL" id="KAH0815050.1"/>
    </source>
</evidence>
<evidence type="ECO:0000259" key="5">
    <source>
        <dbReference type="SMART" id="SM01017"/>
    </source>
</evidence>
<dbReference type="Gene3D" id="3.30.2350.10">
    <property type="entry name" value="Pseudouridine synthase"/>
    <property type="match status" value="1"/>
</dbReference>
<dbReference type="Gene3D" id="2.60.40.640">
    <property type="match status" value="1"/>
</dbReference>
<feature type="compositionally biased region" description="Basic and acidic residues" evidence="4">
    <location>
        <begin position="267"/>
        <end position="279"/>
    </location>
</feature>
<keyword evidence="7" id="KW-1185">Reference proteome</keyword>
<dbReference type="GO" id="GO:0001522">
    <property type="term" value="P:pseudouridine synthesis"/>
    <property type="evidence" value="ECO:0007669"/>
    <property type="project" value="InterPro"/>
</dbReference>
<dbReference type="GO" id="GO:0006396">
    <property type="term" value="P:RNA processing"/>
    <property type="evidence" value="ECO:0007669"/>
    <property type="project" value="InterPro"/>
</dbReference>
<dbReference type="InterPro" id="IPR011021">
    <property type="entry name" value="Arrestin-like_N"/>
</dbReference>
<dbReference type="GO" id="GO:0003723">
    <property type="term" value="F:RNA binding"/>
    <property type="evidence" value="ECO:0007669"/>
    <property type="project" value="InterPro"/>
</dbReference>
<dbReference type="InterPro" id="IPR014756">
    <property type="entry name" value="Ig_E-set"/>
</dbReference>
<dbReference type="EMBL" id="JABDTM020023635">
    <property type="protein sequence ID" value="KAH0815050.1"/>
    <property type="molecule type" value="Genomic_DNA"/>
</dbReference>
<dbReference type="SMART" id="SM01017">
    <property type="entry name" value="Arrestin_C"/>
    <property type="match status" value="1"/>
</dbReference>
<protein>
    <recommendedName>
        <fullName evidence="5">Arrestin C-terminal-like domain-containing protein</fullName>
    </recommendedName>
</protein>
<dbReference type="GO" id="GO:0001664">
    <property type="term" value="F:G protein-coupled receptor binding"/>
    <property type="evidence" value="ECO:0007669"/>
    <property type="project" value="TreeGrafter"/>
</dbReference>
<dbReference type="GO" id="GO:0009982">
    <property type="term" value="F:pseudouridine synthase activity"/>
    <property type="evidence" value="ECO:0007669"/>
    <property type="project" value="InterPro"/>
</dbReference>
<dbReference type="AlphaFoldDB" id="A0A8J6HAB0"/>
<dbReference type="PANTHER" id="PTHR11792">
    <property type="entry name" value="ARRESTIN"/>
    <property type="match status" value="1"/>
</dbReference>
<dbReference type="InterPro" id="IPR014752">
    <property type="entry name" value="Arrestin-like_C"/>
</dbReference>
<dbReference type="InterPro" id="IPR011022">
    <property type="entry name" value="Arrestin_C-like"/>
</dbReference>
<dbReference type="Gene3D" id="2.60.40.840">
    <property type="match status" value="1"/>
</dbReference>
<proteinExistence type="inferred from homology"/>
<dbReference type="GO" id="GO:0007165">
    <property type="term" value="P:signal transduction"/>
    <property type="evidence" value="ECO:0007669"/>
    <property type="project" value="InterPro"/>
</dbReference>
<feature type="region of interest" description="Disordered" evidence="4">
    <location>
        <begin position="1"/>
        <end position="75"/>
    </location>
</feature>
<name>A0A8J6HAB0_TENMO</name>
<dbReference type="InterPro" id="IPR020103">
    <property type="entry name" value="PsdUridine_synth_cat_dom_sf"/>
</dbReference>
<evidence type="ECO:0000256" key="3">
    <source>
        <dbReference type="ARBA" id="ARBA00022606"/>
    </source>
</evidence>
<dbReference type="GO" id="GO:0005737">
    <property type="term" value="C:cytoplasm"/>
    <property type="evidence" value="ECO:0007669"/>
    <property type="project" value="TreeGrafter"/>
</dbReference>
<dbReference type="Pfam" id="PF02752">
    <property type="entry name" value="Arrestin_C"/>
    <property type="match status" value="1"/>
</dbReference>
<evidence type="ECO:0000256" key="4">
    <source>
        <dbReference type="SAM" id="MobiDB-lite"/>
    </source>
</evidence>
<evidence type="ECO:0000256" key="1">
    <source>
        <dbReference type="ARBA" id="ARBA00005298"/>
    </source>
</evidence>
<keyword evidence="3" id="KW-0716">Sensory transduction</keyword>
<dbReference type="GO" id="GO:0002031">
    <property type="term" value="P:G protein-coupled receptor internalization"/>
    <property type="evidence" value="ECO:0007669"/>
    <property type="project" value="TreeGrafter"/>
</dbReference>
<evidence type="ECO:0000256" key="2">
    <source>
        <dbReference type="ARBA" id="ARBA00008999"/>
    </source>
</evidence>
<feature type="compositionally biased region" description="Basic and acidic residues" evidence="4">
    <location>
        <begin position="44"/>
        <end position="61"/>
    </location>
</feature>
<sequence>MMAPENKIIGGGRKNDTLPTPPRGQEGSNPRRNRPPMDVCVVLSRKEKEEEGWAWDAGEKKERKKQADRKVPDRPVRYGREDEEVMGLKFCNEAIMCLAQLYPPHPAAQAPEGNTPLQDALLKRLGSNAYPFSMEITPLAPPSVQLVPAKEYNGAPIGTSYDVRAYVADRADEKFHRKTTVRMGIRVVQRAYAPPSPHLYNPGNLSRTQYKKTLFGCKSAPLEVKFPKEQQNKARSMEIGLEQNKIEETPTHTPPTSNLLSVEYNNEKNEARSDNKEATHVSFGDTITNGMEVDDEEPDKLIDEDVDEENRTMDENSPKSQDSSGRKQHRNGSMETDNEHNIREQFRSLCGGKRPSLAAYLAGVPAPCAEVEKPFLLSEGKVHLLASLDKAIYSHGEEIHVFVQIKNNSNKTIRRIKVFVVQHVDVCMFSNGKFKNVVAMINSKDHCPIGANTTYEHTFSLLPIKSSTKNWIALEDSYTKQGTSLASTVTCSANNPDERNVFAIYVSYYVKVKLLVSVMGGEVALKLPFTLMHTCNDLEHTETLTRVAKPPPLDLKPAEVLESVKDGTEVKVAAREAETAAREAETAPKKAAAVKNQIDYDKIVAVKSSECDEVKGLNEMECRPPIDYVSIEGDPSKKLSVTVKPNLADHPSVVGPRYQNQDCACSWSNYLGFNSSGVLLLGLRKGTKTAKLIRENRPTRSYRVSGRLGEATENGFKNEKVVERSTWTHIRPHHLNNLLSVMQASHQKEMFKSCGVDIQSQSAYELASQGPIRPANSKVPVLYGIKCVAFEPPDFTIELQCVNEYETYLRCLIHEIGVKLHSTAHCTGIQCIRHSYFTLDNALLRKHWTLQHIVTNMEDCIRIMDQHENILKQKTALLQ</sequence>
<gene>
    <name evidence="6" type="ORF">GEV33_007741</name>
</gene>
<comment type="similarity">
    <text evidence="2">Belongs to the pseudouridine synthase TruB family.</text>
</comment>
<dbReference type="InterPro" id="IPR014753">
    <property type="entry name" value="Arrestin_N"/>
</dbReference>
<comment type="caution">
    <text evidence="6">The sequence shown here is derived from an EMBL/GenBank/DDBJ whole genome shotgun (WGS) entry which is preliminary data.</text>
</comment>
<dbReference type="Pfam" id="PF01509">
    <property type="entry name" value="TruB_N"/>
    <property type="match status" value="1"/>
</dbReference>
<dbReference type="PANTHER" id="PTHR11792:SF18">
    <property type="entry name" value="FI20035P1"/>
    <property type="match status" value="1"/>
</dbReference>
<feature type="region of interest" description="Disordered" evidence="4">
    <location>
        <begin position="267"/>
        <end position="341"/>
    </location>
</feature>
<reference evidence="6" key="1">
    <citation type="journal article" date="2020" name="J Insects Food Feed">
        <title>The yellow mealworm (Tenebrio molitor) genome: a resource for the emerging insects as food and feed industry.</title>
        <authorList>
            <person name="Eriksson T."/>
            <person name="Andere A."/>
            <person name="Kelstrup H."/>
            <person name="Emery V."/>
            <person name="Picard C."/>
        </authorList>
    </citation>
    <scope>NUCLEOTIDE SEQUENCE</scope>
    <source>
        <strain evidence="6">Stoneville</strain>
        <tissue evidence="6">Whole head</tissue>
    </source>
</reference>
<dbReference type="PRINTS" id="PR00309">
    <property type="entry name" value="ARRESTIN"/>
</dbReference>
<dbReference type="SUPFAM" id="SSF81296">
    <property type="entry name" value="E set domains"/>
    <property type="match status" value="2"/>
</dbReference>
<accession>A0A8J6HAB0</accession>
<feature type="domain" description="Arrestin C-terminal-like" evidence="5">
    <location>
        <begin position="378"/>
        <end position="536"/>
    </location>
</feature>
<dbReference type="InterPro" id="IPR000698">
    <property type="entry name" value="Arrestin"/>
</dbReference>
<comment type="similarity">
    <text evidence="1">Belongs to the arrestin family.</text>
</comment>
<dbReference type="Pfam" id="PF00339">
    <property type="entry name" value="Arrestin_N"/>
    <property type="match status" value="1"/>
</dbReference>
<dbReference type="SUPFAM" id="SSF55120">
    <property type="entry name" value="Pseudouridine synthase"/>
    <property type="match status" value="1"/>
</dbReference>
<reference evidence="6" key="2">
    <citation type="submission" date="2021-08" db="EMBL/GenBank/DDBJ databases">
        <authorList>
            <person name="Eriksson T."/>
        </authorList>
    </citation>
    <scope>NUCLEOTIDE SEQUENCE</scope>
    <source>
        <strain evidence="6">Stoneville</strain>
        <tissue evidence="6">Whole head</tissue>
    </source>
</reference>
<dbReference type="InterPro" id="IPR002501">
    <property type="entry name" value="PsdUridine_synth_N"/>
</dbReference>
<evidence type="ECO:0000313" key="7">
    <source>
        <dbReference type="Proteomes" id="UP000719412"/>
    </source>
</evidence>
<dbReference type="Proteomes" id="UP000719412">
    <property type="component" value="Unassembled WGS sequence"/>
</dbReference>
<feature type="compositionally biased region" description="Basic and acidic residues" evidence="4">
    <location>
        <begin position="299"/>
        <end position="317"/>
    </location>
</feature>